<evidence type="ECO:0000256" key="1">
    <source>
        <dbReference type="SAM" id="MobiDB-lite"/>
    </source>
</evidence>
<proteinExistence type="predicted"/>
<dbReference type="AlphaFoldDB" id="A0A8A3PB40"/>
<reference evidence="2" key="1">
    <citation type="submission" date="2020-10" db="EMBL/GenBank/DDBJ databases">
        <title>Genome Sequence of Monilinia vaccinii-corymbosi Sheds Light on Mummy Berry Disease Infection of Blueberry and Mating Type.</title>
        <authorList>
            <person name="Yow A.G."/>
            <person name="Zhang Y."/>
            <person name="Bansal K."/>
            <person name="Eacker S.M."/>
            <person name="Sullivan S."/>
            <person name="Liachko I."/>
            <person name="Cubeta M.A."/>
            <person name="Rollins J.A."/>
            <person name="Ashrafi H."/>
        </authorList>
    </citation>
    <scope>NUCLEOTIDE SEQUENCE</scope>
    <source>
        <strain evidence="2">RL-1</strain>
    </source>
</reference>
<organism evidence="2 3">
    <name type="scientific">Monilinia vaccinii-corymbosi</name>
    <dbReference type="NCBI Taxonomy" id="61207"/>
    <lineage>
        <taxon>Eukaryota</taxon>
        <taxon>Fungi</taxon>
        <taxon>Dikarya</taxon>
        <taxon>Ascomycota</taxon>
        <taxon>Pezizomycotina</taxon>
        <taxon>Leotiomycetes</taxon>
        <taxon>Helotiales</taxon>
        <taxon>Sclerotiniaceae</taxon>
        <taxon>Monilinia</taxon>
    </lineage>
</organism>
<dbReference type="EMBL" id="CP063407">
    <property type="protein sequence ID" value="QSZ32322.1"/>
    <property type="molecule type" value="Genomic_DNA"/>
</dbReference>
<dbReference type="Proteomes" id="UP000672032">
    <property type="component" value="Chromosome 3"/>
</dbReference>
<feature type="region of interest" description="Disordered" evidence="1">
    <location>
        <begin position="259"/>
        <end position="298"/>
    </location>
</feature>
<keyword evidence="3" id="KW-1185">Reference proteome</keyword>
<name>A0A8A3PB40_9HELO</name>
<sequence>MHSQRNPKPKTFGPPPYRFSSLKDPAPQLIYLDMVWLTDNGWESFESFMKGHGWGMSNAVQLRKAISLVQSLRWSGTKLPHISKADVDARLRVRLDLGTGLYVPTRPRRRPIASGSGPSSKMQDIMAQPNWRVSDKHCIQRPLAATVEPSPIDQKKTHKKKKSVKFASQEDHIINPTPESEVWKGKSARRVSEGDDSIGPVSKASPIEEWTRAWSDEIDEIRRSMEAADIEKAVGEESDSQDGGVALDTTQDVNFCEDIINPSDSSVSVEDDSSVMGPSSSSEPMTSTESLESCSEKK</sequence>
<protein>
    <submittedName>
        <fullName evidence="2">Uncharacterized protein</fullName>
    </submittedName>
</protein>
<dbReference type="OrthoDB" id="3559718at2759"/>
<feature type="compositionally biased region" description="Low complexity" evidence="1">
    <location>
        <begin position="263"/>
        <end position="298"/>
    </location>
</feature>
<evidence type="ECO:0000313" key="2">
    <source>
        <dbReference type="EMBL" id="QSZ32322.1"/>
    </source>
</evidence>
<evidence type="ECO:0000313" key="3">
    <source>
        <dbReference type="Proteomes" id="UP000672032"/>
    </source>
</evidence>
<accession>A0A8A3PB40</accession>
<feature type="region of interest" description="Disordered" evidence="1">
    <location>
        <begin position="1"/>
        <end position="20"/>
    </location>
</feature>
<gene>
    <name evidence="2" type="ORF">DSL72_001896</name>
</gene>
<feature type="region of interest" description="Disordered" evidence="1">
    <location>
        <begin position="180"/>
        <end position="203"/>
    </location>
</feature>